<evidence type="ECO:0000256" key="2">
    <source>
        <dbReference type="ARBA" id="ARBA00022475"/>
    </source>
</evidence>
<keyword evidence="4 6" id="KW-1133">Transmembrane helix</keyword>
<evidence type="ECO:0000256" key="3">
    <source>
        <dbReference type="ARBA" id="ARBA00022692"/>
    </source>
</evidence>
<name>A0ABQ6PQ74_9BACT</name>
<feature type="domain" description="Cardiolipin synthase N-terminal" evidence="7">
    <location>
        <begin position="23"/>
        <end position="61"/>
    </location>
</feature>
<reference evidence="8 9" key="1">
    <citation type="submission" date="2023-08" db="EMBL/GenBank/DDBJ databases">
        <title>Draft genome sequence of Algoriphagus confluentis.</title>
        <authorList>
            <person name="Takatani N."/>
            <person name="Hosokawa M."/>
            <person name="Sawabe T."/>
        </authorList>
    </citation>
    <scope>NUCLEOTIDE SEQUENCE [LARGE SCALE GENOMIC DNA]</scope>
    <source>
        <strain evidence="8 9">NBRC 111222</strain>
    </source>
</reference>
<keyword evidence="3 6" id="KW-0812">Transmembrane</keyword>
<feature type="transmembrane region" description="Helical" evidence="6">
    <location>
        <begin position="7"/>
        <end position="28"/>
    </location>
</feature>
<evidence type="ECO:0000313" key="9">
    <source>
        <dbReference type="Proteomes" id="UP001338309"/>
    </source>
</evidence>
<evidence type="ECO:0000256" key="1">
    <source>
        <dbReference type="ARBA" id="ARBA00004651"/>
    </source>
</evidence>
<comment type="subcellular location">
    <subcellularLocation>
        <location evidence="1">Cell membrane</location>
        <topology evidence="1">Multi-pass membrane protein</topology>
    </subcellularLocation>
</comment>
<keyword evidence="9" id="KW-1185">Reference proteome</keyword>
<comment type="caution">
    <text evidence="8">The sequence shown here is derived from an EMBL/GenBank/DDBJ whole genome shotgun (WGS) entry which is preliminary data.</text>
</comment>
<keyword evidence="5 6" id="KW-0472">Membrane</keyword>
<evidence type="ECO:0000313" key="8">
    <source>
        <dbReference type="EMBL" id="GMQ30062.1"/>
    </source>
</evidence>
<proteinExistence type="predicted"/>
<sequence length="86" mass="10180">MELITPSYGLIFWQLSIFIYFGFWVYALIDCLRSDFRGPNQKLIWIILILFAPMVGTFLYLSMSRRTKEKRGFNPDFSKISNSLKD</sequence>
<evidence type="ECO:0000256" key="5">
    <source>
        <dbReference type="ARBA" id="ARBA00023136"/>
    </source>
</evidence>
<dbReference type="RefSeq" id="WP_338224773.1">
    <property type="nucleotide sequence ID" value="NZ_BTPD01000008.1"/>
</dbReference>
<dbReference type="Proteomes" id="UP001338309">
    <property type="component" value="Unassembled WGS sequence"/>
</dbReference>
<dbReference type="InterPro" id="IPR027379">
    <property type="entry name" value="CLS_N"/>
</dbReference>
<feature type="transmembrane region" description="Helical" evidence="6">
    <location>
        <begin position="43"/>
        <end position="61"/>
    </location>
</feature>
<protein>
    <recommendedName>
        <fullName evidence="7">Cardiolipin synthase N-terminal domain-containing protein</fullName>
    </recommendedName>
</protein>
<dbReference type="Pfam" id="PF13396">
    <property type="entry name" value="PLDc_N"/>
    <property type="match status" value="1"/>
</dbReference>
<evidence type="ECO:0000259" key="7">
    <source>
        <dbReference type="Pfam" id="PF13396"/>
    </source>
</evidence>
<gene>
    <name evidence="8" type="ORF">Aconfl_27050</name>
</gene>
<evidence type="ECO:0000256" key="6">
    <source>
        <dbReference type="SAM" id="Phobius"/>
    </source>
</evidence>
<accession>A0ABQ6PQ74</accession>
<keyword evidence="2" id="KW-1003">Cell membrane</keyword>
<dbReference type="EMBL" id="BTPD01000008">
    <property type="protein sequence ID" value="GMQ30062.1"/>
    <property type="molecule type" value="Genomic_DNA"/>
</dbReference>
<evidence type="ECO:0000256" key="4">
    <source>
        <dbReference type="ARBA" id="ARBA00022989"/>
    </source>
</evidence>
<organism evidence="8 9">
    <name type="scientific">Algoriphagus confluentis</name>
    <dbReference type="NCBI Taxonomy" id="1697556"/>
    <lineage>
        <taxon>Bacteria</taxon>
        <taxon>Pseudomonadati</taxon>
        <taxon>Bacteroidota</taxon>
        <taxon>Cytophagia</taxon>
        <taxon>Cytophagales</taxon>
        <taxon>Cyclobacteriaceae</taxon>
        <taxon>Algoriphagus</taxon>
    </lineage>
</organism>